<keyword evidence="2" id="KW-1185">Reference proteome</keyword>
<accession>A0ACB9ANB0</accession>
<dbReference type="EMBL" id="CM042015">
    <property type="protein sequence ID" value="KAI3711342.1"/>
    <property type="molecule type" value="Genomic_DNA"/>
</dbReference>
<evidence type="ECO:0000313" key="1">
    <source>
        <dbReference type="EMBL" id="KAI3711342.1"/>
    </source>
</evidence>
<sequence>MSFSSEEFEDTEKLSKEMNGLKILPSLGTFNSVTNGYTQVRKMEDAEKLLMEMKAQNVQPKTMTKPQLDTVVL</sequence>
<proteinExistence type="predicted"/>
<name>A0ACB9ANB0_CICIN</name>
<organism evidence="1 2">
    <name type="scientific">Cichorium intybus</name>
    <name type="common">Chicory</name>
    <dbReference type="NCBI Taxonomy" id="13427"/>
    <lineage>
        <taxon>Eukaryota</taxon>
        <taxon>Viridiplantae</taxon>
        <taxon>Streptophyta</taxon>
        <taxon>Embryophyta</taxon>
        <taxon>Tracheophyta</taxon>
        <taxon>Spermatophyta</taxon>
        <taxon>Magnoliopsida</taxon>
        <taxon>eudicotyledons</taxon>
        <taxon>Gunneridae</taxon>
        <taxon>Pentapetalae</taxon>
        <taxon>asterids</taxon>
        <taxon>campanulids</taxon>
        <taxon>Asterales</taxon>
        <taxon>Asteraceae</taxon>
        <taxon>Cichorioideae</taxon>
        <taxon>Cichorieae</taxon>
        <taxon>Cichoriinae</taxon>
        <taxon>Cichorium</taxon>
    </lineage>
</organism>
<evidence type="ECO:0000313" key="2">
    <source>
        <dbReference type="Proteomes" id="UP001055811"/>
    </source>
</evidence>
<dbReference type="Proteomes" id="UP001055811">
    <property type="component" value="Linkage Group LG07"/>
</dbReference>
<protein>
    <submittedName>
        <fullName evidence="1">Uncharacterized protein</fullName>
    </submittedName>
</protein>
<gene>
    <name evidence="1" type="ORF">L2E82_41350</name>
</gene>
<reference evidence="2" key="1">
    <citation type="journal article" date="2022" name="Mol. Ecol. Resour.">
        <title>The genomes of chicory, endive, great burdock and yacon provide insights into Asteraceae palaeo-polyploidization history and plant inulin production.</title>
        <authorList>
            <person name="Fan W."/>
            <person name="Wang S."/>
            <person name="Wang H."/>
            <person name="Wang A."/>
            <person name="Jiang F."/>
            <person name="Liu H."/>
            <person name="Zhao H."/>
            <person name="Xu D."/>
            <person name="Zhang Y."/>
        </authorList>
    </citation>
    <scope>NUCLEOTIDE SEQUENCE [LARGE SCALE GENOMIC DNA]</scope>
    <source>
        <strain evidence="2">cv. Punajuju</strain>
    </source>
</reference>
<comment type="caution">
    <text evidence="1">The sequence shown here is derived from an EMBL/GenBank/DDBJ whole genome shotgun (WGS) entry which is preliminary data.</text>
</comment>
<reference evidence="1 2" key="2">
    <citation type="journal article" date="2022" name="Mol. Ecol. Resour.">
        <title>The genomes of chicory, endive, great burdock and yacon provide insights into Asteraceae paleo-polyploidization history and plant inulin production.</title>
        <authorList>
            <person name="Fan W."/>
            <person name="Wang S."/>
            <person name="Wang H."/>
            <person name="Wang A."/>
            <person name="Jiang F."/>
            <person name="Liu H."/>
            <person name="Zhao H."/>
            <person name="Xu D."/>
            <person name="Zhang Y."/>
        </authorList>
    </citation>
    <scope>NUCLEOTIDE SEQUENCE [LARGE SCALE GENOMIC DNA]</scope>
    <source>
        <strain evidence="2">cv. Punajuju</strain>
        <tissue evidence="1">Leaves</tissue>
    </source>
</reference>